<sequence>MKRLGELAGRVERHAPCKTNMVANFKPIETESSLHGLWIPPITEYIRCRDPWN</sequence>
<proteinExistence type="predicted"/>
<accession>K1QI72</accession>
<dbReference type="HOGENOM" id="CLU_3070736_0_0_1"/>
<organism evidence="1">
    <name type="scientific">Magallana gigas</name>
    <name type="common">Pacific oyster</name>
    <name type="synonym">Crassostrea gigas</name>
    <dbReference type="NCBI Taxonomy" id="29159"/>
    <lineage>
        <taxon>Eukaryota</taxon>
        <taxon>Metazoa</taxon>
        <taxon>Spiralia</taxon>
        <taxon>Lophotrochozoa</taxon>
        <taxon>Mollusca</taxon>
        <taxon>Bivalvia</taxon>
        <taxon>Autobranchia</taxon>
        <taxon>Pteriomorphia</taxon>
        <taxon>Ostreida</taxon>
        <taxon>Ostreoidea</taxon>
        <taxon>Ostreidae</taxon>
        <taxon>Magallana</taxon>
    </lineage>
</organism>
<evidence type="ECO:0000313" key="1">
    <source>
        <dbReference type="EMBL" id="EKC21346.1"/>
    </source>
</evidence>
<name>K1QI72_MAGGI</name>
<dbReference type="AlphaFoldDB" id="K1QI72"/>
<dbReference type="InParanoid" id="K1QI72"/>
<protein>
    <submittedName>
        <fullName evidence="1">Uncharacterized protein</fullName>
    </submittedName>
</protein>
<gene>
    <name evidence="1" type="ORF">CGI_10004076</name>
</gene>
<reference evidence="1" key="1">
    <citation type="journal article" date="2012" name="Nature">
        <title>The oyster genome reveals stress adaptation and complexity of shell formation.</title>
        <authorList>
            <person name="Zhang G."/>
            <person name="Fang X."/>
            <person name="Guo X."/>
            <person name="Li L."/>
            <person name="Luo R."/>
            <person name="Xu F."/>
            <person name="Yang P."/>
            <person name="Zhang L."/>
            <person name="Wang X."/>
            <person name="Qi H."/>
            <person name="Xiong Z."/>
            <person name="Que H."/>
            <person name="Xie Y."/>
            <person name="Holland P.W."/>
            <person name="Paps J."/>
            <person name="Zhu Y."/>
            <person name="Wu F."/>
            <person name="Chen Y."/>
            <person name="Wang J."/>
            <person name="Peng C."/>
            <person name="Meng J."/>
            <person name="Yang L."/>
            <person name="Liu J."/>
            <person name="Wen B."/>
            <person name="Zhang N."/>
            <person name="Huang Z."/>
            <person name="Zhu Q."/>
            <person name="Feng Y."/>
            <person name="Mount A."/>
            <person name="Hedgecock D."/>
            <person name="Xu Z."/>
            <person name="Liu Y."/>
            <person name="Domazet-Loso T."/>
            <person name="Du Y."/>
            <person name="Sun X."/>
            <person name="Zhang S."/>
            <person name="Liu B."/>
            <person name="Cheng P."/>
            <person name="Jiang X."/>
            <person name="Li J."/>
            <person name="Fan D."/>
            <person name="Wang W."/>
            <person name="Fu W."/>
            <person name="Wang T."/>
            <person name="Wang B."/>
            <person name="Zhang J."/>
            <person name="Peng Z."/>
            <person name="Li Y."/>
            <person name="Li N."/>
            <person name="Wang J."/>
            <person name="Chen M."/>
            <person name="He Y."/>
            <person name="Tan F."/>
            <person name="Song X."/>
            <person name="Zheng Q."/>
            <person name="Huang R."/>
            <person name="Yang H."/>
            <person name="Du X."/>
            <person name="Chen L."/>
            <person name="Yang M."/>
            <person name="Gaffney P.M."/>
            <person name="Wang S."/>
            <person name="Luo L."/>
            <person name="She Z."/>
            <person name="Ming Y."/>
            <person name="Huang W."/>
            <person name="Zhang S."/>
            <person name="Huang B."/>
            <person name="Zhang Y."/>
            <person name="Qu T."/>
            <person name="Ni P."/>
            <person name="Miao G."/>
            <person name="Wang J."/>
            <person name="Wang Q."/>
            <person name="Steinberg C.E."/>
            <person name="Wang H."/>
            <person name="Li N."/>
            <person name="Qian L."/>
            <person name="Zhang G."/>
            <person name="Li Y."/>
            <person name="Yang H."/>
            <person name="Liu X."/>
            <person name="Wang J."/>
            <person name="Yin Y."/>
            <person name="Wang J."/>
        </authorList>
    </citation>
    <scope>NUCLEOTIDE SEQUENCE [LARGE SCALE GENOMIC DNA]</scope>
    <source>
        <strain evidence="1">05x7-T-G4-1.051#20</strain>
    </source>
</reference>
<dbReference type="EMBL" id="JH816860">
    <property type="protein sequence ID" value="EKC21346.1"/>
    <property type="molecule type" value="Genomic_DNA"/>
</dbReference>